<keyword evidence="1" id="KW-1133">Transmembrane helix</keyword>
<reference evidence="3" key="1">
    <citation type="submission" date="2016-10" db="EMBL/GenBank/DDBJ databases">
        <authorList>
            <person name="Varghese N."/>
            <person name="Submissions S."/>
        </authorList>
    </citation>
    <scope>NUCLEOTIDE SEQUENCE [LARGE SCALE GENOMIC DNA]</scope>
    <source>
        <strain evidence="3">CGMCC 1.7715</strain>
    </source>
</reference>
<sequence>MYDLLLLASFLTFLVTSVVYLRHPSACIMHPATFYLTFHGLVFVFRPIVARIYDFSFVYRVYDFQPSMSDKITVILATNLAMIVFVATSLYVAPRLPVALEQDRFESARAAMKRPILMVCAIFAPLAIWSQLGNWQRQADNYGSMVRDLSTGAAINTDAVGWFTDAALILAPITVLLVWLARYRWWSWAFFATFVILQGGGGTRGPIIYTAIAIGILALLEYRRRWVDWRAAALALLAILAFNQIVLDRGASLRGLAGQAGEADYANNFELSPFEGMDFANLEYFEYIVYAVPQRTGTYDYFASNLQIFTEPVPRVIWKDKPVGSPVQFFSLWDYGTPIGMTGSLPGQGWMALGYPGVAIQALVFALLYSAAFLLLLGDKATPARQILYALIAATAIHVFRDGTLVTLARQMPFYIGPFVLVLALKRAFTTPVLDRTADSQAPVAEFLAQSPRERRRMLAAQSRHGEQTPKP</sequence>
<dbReference type="OrthoDB" id="7293578at2"/>
<feature type="transmembrane region" description="Helical" evidence="1">
    <location>
        <begin position="115"/>
        <end position="132"/>
    </location>
</feature>
<dbReference type="RefSeq" id="WP_090477964.1">
    <property type="nucleotide sequence ID" value="NZ_FOWZ01000001.1"/>
</dbReference>
<keyword evidence="1" id="KW-0812">Transmembrane</keyword>
<feature type="transmembrane region" description="Helical" evidence="1">
    <location>
        <begin position="73"/>
        <end position="94"/>
    </location>
</feature>
<keyword evidence="1" id="KW-0472">Membrane</keyword>
<feature type="transmembrane region" description="Helical" evidence="1">
    <location>
        <begin position="34"/>
        <end position="53"/>
    </location>
</feature>
<gene>
    <name evidence="2" type="ORF">SAMN04488060_1032</name>
</gene>
<feature type="transmembrane region" description="Helical" evidence="1">
    <location>
        <begin position="358"/>
        <end position="377"/>
    </location>
</feature>
<feature type="transmembrane region" description="Helical" evidence="1">
    <location>
        <begin position="229"/>
        <end position="247"/>
    </location>
</feature>
<evidence type="ECO:0000313" key="2">
    <source>
        <dbReference type="EMBL" id="SFO96924.1"/>
    </source>
</evidence>
<feature type="transmembrane region" description="Helical" evidence="1">
    <location>
        <begin position="185"/>
        <end position="201"/>
    </location>
</feature>
<dbReference type="AlphaFoldDB" id="A0A1I5LHR9"/>
<proteinExistence type="predicted"/>
<organism evidence="2 3">
    <name type="scientific">Qipengyuania nanhaisediminis</name>
    <dbReference type="NCBI Taxonomy" id="604088"/>
    <lineage>
        <taxon>Bacteria</taxon>
        <taxon>Pseudomonadati</taxon>
        <taxon>Pseudomonadota</taxon>
        <taxon>Alphaproteobacteria</taxon>
        <taxon>Sphingomonadales</taxon>
        <taxon>Erythrobacteraceae</taxon>
        <taxon>Qipengyuania</taxon>
    </lineage>
</organism>
<feature type="transmembrane region" description="Helical" evidence="1">
    <location>
        <begin position="6"/>
        <end position="22"/>
    </location>
</feature>
<name>A0A1I5LHR9_9SPHN</name>
<keyword evidence="3" id="KW-1185">Reference proteome</keyword>
<accession>A0A1I5LHR9</accession>
<evidence type="ECO:0000313" key="3">
    <source>
        <dbReference type="Proteomes" id="UP000199331"/>
    </source>
</evidence>
<feature type="transmembrane region" description="Helical" evidence="1">
    <location>
        <begin position="207"/>
        <end position="222"/>
    </location>
</feature>
<evidence type="ECO:0000256" key="1">
    <source>
        <dbReference type="SAM" id="Phobius"/>
    </source>
</evidence>
<dbReference type="Proteomes" id="UP000199331">
    <property type="component" value="Unassembled WGS sequence"/>
</dbReference>
<dbReference type="STRING" id="604088.SAMN04488060_1032"/>
<protein>
    <submittedName>
        <fullName evidence="2">Oligosaccharide repeat unit polymerase</fullName>
    </submittedName>
</protein>
<feature type="transmembrane region" description="Helical" evidence="1">
    <location>
        <begin position="159"/>
        <end position="180"/>
    </location>
</feature>
<dbReference type="EMBL" id="FOWZ01000001">
    <property type="protein sequence ID" value="SFO96924.1"/>
    <property type="molecule type" value="Genomic_DNA"/>
</dbReference>